<keyword evidence="1 4" id="KW-0378">Hydrolase</keyword>
<feature type="region of interest" description="Disordered" evidence="5">
    <location>
        <begin position="797"/>
        <end position="859"/>
    </location>
</feature>
<evidence type="ECO:0000256" key="4">
    <source>
        <dbReference type="PROSITE-ProRule" id="PRU01161"/>
    </source>
</evidence>
<feature type="compositionally biased region" description="Polar residues" evidence="5">
    <location>
        <begin position="897"/>
        <end position="909"/>
    </location>
</feature>
<proteinExistence type="predicted"/>
<dbReference type="InterPro" id="IPR050301">
    <property type="entry name" value="NTE"/>
</dbReference>
<dbReference type="HOGENOM" id="CLU_293045_0_0_1"/>
<name>I2GX52_HENB6</name>
<dbReference type="Pfam" id="PF11815">
    <property type="entry name" value="DUF3336"/>
    <property type="match status" value="1"/>
</dbReference>
<dbReference type="RefSeq" id="XP_004178223.1">
    <property type="nucleotide sequence ID" value="XM_004178175.1"/>
</dbReference>
<dbReference type="KEGG" id="tbl:TBLA_0A09160"/>
<dbReference type="eggNOG" id="KOG2214">
    <property type="taxonomic scope" value="Eukaryota"/>
</dbReference>
<feature type="active site" description="Proton acceptor" evidence="4">
    <location>
        <position position="548"/>
    </location>
</feature>
<dbReference type="Pfam" id="PF01734">
    <property type="entry name" value="Patatin"/>
    <property type="match status" value="1"/>
</dbReference>
<keyword evidence="2 4" id="KW-0442">Lipid degradation</keyword>
<dbReference type="FunFam" id="3.40.1090.10:FF:000036">
    <property type="entry name" value="Patatin-like phospholipase domain-containing protein"/>
    <property type="match status" value="1"/>
</dbReference>
<feature type="compositionally biased region" description="Polar residues" evidence="5">
    <location>
        <begin position="814"/>
        <end position="832"/>
    </location>
</feature>
<feature type="short sequence motif" description="GXSXG" evidence="4">
    <location>
        <begin position="391"/>
        <end position="395"/>
    </location>
</feature>
<keyword evidence="8" id="KW-1185">Reference proteome</keyword>
<feature type="short sequence motif" description="GXGXXG" evidence="4">
    <location>
        <begin position="364"/>
        <end position="369"/>
    </location>
</feature>
<dbReference type="FunCoup" id="I2GX52">
    <property type="interactions" value="101"/>
</dbReference>
<dbReference type="InterPro" id="IPR021771">
    <property type="entry name" value="Triacylglycerol_lipase_N"/>
</dbReference>
<dbReference type="Gene3D" id="3.40.1090.10">
    <property type="entry name" value="Cytosolic phospholipase A2 catalytic domain"/>
    <property type="match status" value="2"/>
</dbReference>
<evidence type="ECO:0000313" key="8">
    <source>
        <dbReference type="Proteomes" id="UP000002866"/>
    </source>
</evidence>
<dbReference type="GO" id="GO:0006641">
    <property type="term" value="P:triglyceride metabolic process"/>
    <property type="evidence" value="ECO:0007669"/>
    <property type="project" value="UniProtKB-ARBA"/>
</dbReference>
<organism evidence="7 8">
    <name type="scientific">Henningerozyma blattae (strain ATCC 34711 / CBS 6284 / DSM 70876 / NBRC 10599 / NRRL Y-10934 / UCD 77-7)</name>
    <name type="common">Yeast</name>
    <name type="synonym">Tetrapisispora blattae</name>
    <dbReference type="NCBI Taxonomy" id="1071380"/>
    <lineage>
        <taxon>Eukaryota</taxon>
        <taxon>Fungi</taxon>
        <taxon>Dikarya</taxon>
        <taxon>Ascomycota</taxon>
        <taxon>Saccharomycotina</taxon>
        <taxon>Saccharomycetes</taxon>
        <taxon>Saccharomycetales</taxon>
        <taxon>Saccharomycetaceae</taxon>
        <taxon>Henningerozyma</taxon>
    </lineage>
</organism>
<comment type="caution">
    <text evidence="4">Lacks conserved residue(s) required for the propagation of feature annotation.</text>
</comment>
<evidence type="ECO:0000256" key="3">
    <source>
        <dbReference type="ARBA" id="ARBA00023098"/>
    </source>
</evidence>
<keyword evidence="3 4" id="KW-0443">Lipid metabolism</keyword>
<reference evidence="7 8" key="1">
    <citation type="journal article" date="2011" name="Proc. Natl. Acad. Sci. U.S.A.">
        <title>Evolutionary erosion of yeast sex chromosomes by mating-type switching accidents.</title>
        <authorList>
            <person name="Gordon J.L."/>
            <person name="Armisen D."/>
            <person name="Proux-Wera E."/>
            <person name="Oheigeartaigh S.S."/>
            <person name="Byrne K.P."/>
            <person name="Wolfe K.H."/>
        </authorList>
    </citation>
    <scope>NUCLEOTIDE SEQUENCE [LARGE SCALE GENOMIC DNA]</scope>
    <source>
        <strain evidence="8">ATCC 34711 / CBS 6284 / DSM 70876 / NBRC 10599 / NRRL Y-10934 / UCD 77-7</strain>
    </source>
</reference>
<dbReference type="OrthoDB" id="10049244at2759"/>
<dbReference type="PROSITE" id="PS51635">
    <property type="entry name" value="PNPLA"/>
    <property type="match status" value="1"/>
</dbReference>
<dbReference type="STRING" id="1071380.I2GX52"/>
<dbReference type="InterPro" id="IPR016035">
    <property type="entry name" value="Acyl_Trfase/lysoPLipase"/>
</dbReference>
<evidence type="ECO:0000313" key="7">
    <source>
        <dbReference type="EMBL" id="CCH58704.1"/>
    </source>
</evidence>
<feature type="region of interest" description="Disordered" evidence="5">
    <location>
        <begin position="1015"/>
        <end position="1038"/>
    </location>
</feature>
<dbReference type="Proteomes" id="UP000002866">
    <property type="component" value="Chromosome 1"/>
</dbReference>
<dbReference type="EMBL" id="HE806316">
    <property type="protein sequence ID" value="CCH58704.1"/>
    <property type="molecule type" value="Genomic_DNA"/>
</dbReference>
<evidence type="ECO:0000256" key="2">
    <source>
        <dbReference type="ARBA" id="ARBA00022963"/>
    </source>
</evidence>
<dbReference type="GO" id="GO:0016042">
    <property type="term" value="P:lipid catabolic process"/>
    <property type="evidence" value="ECO:0007669"/>
    <property type="project" value="UniProtKB-UniRule"/>
</dbReference>
<dbReference type="SUPFAM" id="SSF52151">
    <property type="entry name" value="FabD/lysophospholipase-like"/>
    <property type="match status" value="1"/>
</dbReference>
<dbReference type="GO" id="GO:0004806">
    <property type="term" value="F:triacylglycerol lipase activity"/>
    <property type="evidence" value="ECO:0007669"/>
    <property type="project" value="InterPro"/>
</dbReference>
<accession>I2GX52</accession>
<evidence type="ECO:0000256" key="1">
    <source>
        <dbReference type="ARBA" id="ARBA00022801"/>
    </source>
</evidence>
<feature type="domain" description="PNPLA" evidence="6">
    <location>
        <begin position="360"/>
        <end position="561"/>
    </location>
</feature>
<feature type="compositionally biased region" description="Low complexity" evidence="5">
    <location>
        <begin position="833"/>
        <end position="848"/>
    </location>
</feature>
<dbReference type="CDD" id="cd07230">
    <property type="entry name" value="Pat_TGL4-5_like"/>
    <property type="match status" value="1"/>
</dbReference>
<evidence type="ECO:0000256" key="5">
    <source>
        <dbReference type="SAM" id="MobiDB-lite"/>
    </source>
</evidence>
<feature type="active site" description="Nucleophile" evidence="4">
    <location>
        <position position="393"/>
    </location>
</feature>
<dbReference type="InterPro" id="IPR002641">
    <property type="entry name" value="PNPLA_dom"/>
</dbReference>
<dbReference type="InParanoid" id="I2GX52"/>
<dbReference type="AlphaFoldDB" id="I2GX52"/>
<dbReference type="GeneID" id="14493646"/>
<dbReference type="PANTHER" id="PTHR14226">
    <property type="entry name" value="NEUROPATHY TARGET ESTERASE/SWISS CHEESE D.MELANOGASTER"/>
    <property type="match status" value="1"/>
</dbReference>
<evidence type="ECO:0000259" key="6">
    <source>
        <dbReference type="PROSITE" id="PS51635"/>
    </source>
</evidence>
<protein>
    <recommendedName>
        <fullName evidence="6">PNPLA domain-containing protein</fullName>
    </recommendedName>
</protein>
<feature type="region of interest" description="Disordered" evidence="5">
    <location>
        <begin position="880"/>
        <end position="915"/>
    </location>
</feature>
<gene>
    <name evidence="7" type="primary">TBLA0A09160</name>
    <name evidence="7" type="ORF">TBLA_0A09160</name>
</gene>
<feature type="compositionally biased region" description="Polar residues" evidence="5">
    <location>
        <begin position="1029"/>
        <end position="1038"/>
    </location>
</feature>
<dbReference type="PANTHER" id="PTHR14226:SF10">
    <property type="entry name" value="TRIACYLGLYCEROL LIPASE 4-RELATED"/>
    <property type="match status" value="1"/>
</dbReference>
<sequence>MVTTASQEAPFCATEHLILEYYKALLDVTEHNWFFKPTYRDYIAAQDHIDKDTNTINTDEHFFIGFENSLKEKNNLKTLLLQDLQDTNDSNDELSNTTISTVINTKTNTPTPAAIMVTETDIRTPKAISNNANNVPSNTELNDLTPMSKSNIKENCISDTETIVPDNDFPKDNGSLSRITKYINYLPIKRITKMMATSIPGWNSISMAITEFQSNRLKQQKIKELLKKRYEITSYNEWKEISLQLDHLTGKEDWKYEEESDLYDYQLVKDITLEMIHLRETKQYMKLLCLLRTKWVRNIGNMGNLNLYRQSHVGTKKIIDDYMHESTNALDALLNDSNLDTEYLLTVLQQTRRNIGRTALVLSGGGTFGLFHIGVLAALFEQDLLPRVISGSSAGAIVASILCVHQTEEIPGLLRQVLDMEFNIFTDDTEKSDSENLLIKISRFFQDGTWFDNKHLIKTMRSFLGDLTFREAYNRSGRILNVTVSPMSLFEQPRLLNNLTAPNVMIWSAVCASCSVPGIFPSTPLYEKDPHTGEKREWEGSTSVKFVDGSVDNDLPITRLSEMFNIDHIIACQVNLHVFPFLKMSLSCVGGDVQYEFNARLKSNISKVSNFISEEIMHYLELGCELGISKKLLTKLRSVLAQQYSGDITILPEMKMLLRLNSLLINPTKGFLLYESTYGARATWPKLYLIQNHCYQEIALDKAISYLRGKVVMSRSIKNPLQLFNPSLGLIKPIHKHNSINKNNTRDNSEKDEISPVVLDDNLIEPHNKKSMLLLPEKFSSPNNRLLDAIQHAEGLHADSDSSSSSIHRKRMQSDLTSYSSPTKLYHQQQLVSSSRSSRSRKLTSPSSFRLGRQTKRLQAPSYKGKIMNDMVYPLKDMTKPASSSPLRERRSPIPHLSTTPRYSSYTYPPQSPILRRNNRFRSYSLQAQKSAQTNNAKTTTTPLKARTRSNTIYYGELNDENASSRSLNMHIPDPAIIVEEPIKRNKPLNINTNITSSSLNLAPYRFENPQLNESTADEEEVGDKYSPVTPNKANCTF</sequence>